<evidence type="ECO:0000313" key="3">
    <source>
        <dbReference type="EMBL" id="CAH0377981.1"/>
    </source>
</evidence>
<feature type="signal peptide" evidence="1">
    <location>
        <begin position="1"/>
        <end position="17"/>
    </location>
</feature>
<keyword evidence="4" id="KW-1185">Reference proteome</keyword>
<keyword evidence="1" id="KW-0732">Signal</keyword>
<dbReference type="PANTHER" id="PTHR13271:SF154">
    <property type="entry name" value="GRIP DOMAIN-CONTAINING PROTEIN"/>
    <property type="match status" value="1"/>
</dbReference>
<organism evidence="3 4">
    <name type="scientific">Pelagomonas calceolata</name>
    <dbReference type="NCBI Taxonomy" id="35677"/>
    <lineage>
        <taxon>Eukaryota</taxon>
        <taxon>Sar</taxon>
        <taxon>Stramenopiles</taxon>
        <taxon>Ochrophyta</taxon>
        <taxon>Pelagophyceae</taxon>
        <taxon>Pelagomonadales</taxon>
        <taxon>Pelagomonadaceae</taxon>
        <taxon>Pelagomonas</taxon>
    </lineage>
</organism>
<dbReference type="Pfam" id="PF00856">
    <property type="entry name" value="SET"/>
    <property type="match status" value="1"/>
</dbReference>
<dbReference type="OrthoDB" id="5945798at2759"/>
<dbReference type="PANTHER" id="PTHR13271">
    <property type="entry name" value="UNCHARACTERIZED PUTATIVE METHYLTRANSFERASE"/>
    <property type="match status" value="1"/>
</dbReference>
<dbReference type="Proteomes" id="UP000789595">
    <property type="component" value="Unassembled WGS sequence"/>
</dbReference>
<sequence length="280" mass="30504">MRKLLLLLAAAATADDAAIIEGRKFAILLASNVPDQNPGKVALARDKHGVRGLIAAQPFAAGDVLLAVPLDRCLVETRDLPASLKNAPAALTWDIRLALQLHDAILTPDDPFWVEYGTLLPKVEEMGLPLLKRGAELDSLGPELAEPARQQQHRLRELDFPREVLPALDAPDDAWPGTLPWAWALVRSRVFGATSTQVSFDDGTSGTTDRFAFVPFVDMANHHAEGSAVVDAGDFFIRLRAARDLAPGDAVTISYGDIDRRQHYALYGYWKPETAGRGDL</sequence>
<gene>
    <name evidence="3" type="ORF">PECAL_5P24990</name>
</gene>
<comment type="caution">
    <text evidence="3">The sequence shown here is derived from an EMBL/GenBank/DDBJ whole genome shotgun (WGS) entry which is preliminary data.</text>
</comment>
<feature type="domain" description="SET" evidence="2">
    <location>
        <begin position="39"/>
        <end position="256"/>
    </location>
</feature>
<proteinExistence type="predicted"/>
<dbReference type="EMBL" id="CAKKNE010000005">
    <property type="protein sequence ID" value="CAH0377981.1"/>
    <property type="molecule type" value="Genomic_DNA"/>
</dbReference>
<evidence type="ECO:0000256" key="1">
    <source>
        <dbReference type="SAM" id="SignalP"/>
    </source>
</evidence>
<dbReference type="Gene3D" id="3.90.1410.10">
    <property type="entry name" value="set domain protein methyltransferase, domain 1"/>
    <property type="match status" value="1"/>
</dbReference>
<feature type="chain" id="PRO_5035182572" description="SET domain-containing protein" evidence="1">
    <location>
        <begin position="18"/>
        <end position="280"/>
    </location>
</feature>
<dbReference type="SUPFAM" id="SSF82199">
    <property type="entry name" value="SET domain"/>
    <property type="match status" value="1"/>
</dbReference>
<dbReference type="CDD" id="cd10527">
    <property type="entry name" value="SET_LSMT"/>
    <property type="match status" value="1"/>
</dbReference>
<reference evidence="3" key="1">
    <citation type="submission" date="2021-11" db="EMBL/GenBank/DDBJ databases">
        <authorList>
            <consortium name="Genoscope - CEA"/>
            <person name="William W."/>
        </authorList>
    </citation>
    <scope>NUCLEOTIDE SEQUENCE</scope>
</reference>
<name>A0A8J2X270_9STRA</name>
<dbReference type="PROSITE" id="PS50280">
    <property type="entry name" value="SET"/>
    <property type="match status" value="1"/>
</dbReference>
<evidence type="ECO:0000313" key="4">
    <source>
        <dbReference type="Proteomes" id="UP000789595"/>
    </source>
</evidence>
<accession>A0A8J2X270</accession>
<dbReference type="InterPro" id="IPR050600">
    <property type="entry name" value="SETD3_SETD6_MTase"/>
</dbReference>
<dbReference type="InterPro" id="IPR001214">
    <property type="entry name" value="SET_dom"/>
</dbReference>
<dbReference type="InterPro" id="IPR046341">
    <property type="entry name" value="SET_dom_sf"/>
</dbReference>
<dbReference type="GO" id="GO:0016279">
    <property type="term" value="F:protein-lysine N-methyltransferase activity"/>
    <property type="evidence" value="ECO:0007669"/>
    <property type="project" value="TreeGrafter"/>
</dbReference>
<protein>
    <recommendedName>
        <fullName evidence="2">SET domain-containing protein</fullName>
    </recommendedName>
</protein>
<dbReference type="AlphaFoldDB" id="A0A8J2X270"/>
<evidence type="ECO:0000259" key="2">
    <source>
        <dbReference type="PROSITE" id="PS50280"/>
    </source>
</evidence>